<dbReference type="InterPro" id="IPR040256">
    <property type="entry name" value="At4g02000-like"/>
</dbReference>
<sequence>MIGFNSVKDVVLKAWRLTCALEVKRLGGNVYLFNFQHKADLHKAFLRRPCFPKLWQSEDNLKAIGRKLGAVLEVDFNGKGGGEWRRFTRVRIGLDISKPLILGFFLPCPNLKDLWISLKNEMLADICYNCGIIAHEESKYVEEIFCLPNSVQAPFKAARPWLRIDFHNP</sequence>
<comment type="caution">
    <text evidence="1">The sequence shown here is derived from an EMBL/GenBank/DDBJ whole genome shotgun (WGS) entry which is preliminary data.</text>
</comment>
<keyword evidence="2" id="KW-1185">Reference proteome</keyword>
<name>A0AAW2C5S3_9ROSI</name>
<protein>
    <recommendedName>
        <fullName evidence="3">Zinc knuckle CX2CX4HX4C domain-containing protein</fullName>
    </recommendedName>
</protein>
<evidence type="ECO:0000313" key="1">
    <source>
        <dbReference type="EMBL" id="KAK9993575.1"/>
    </source>
</evidence>
<proteinExistence type="predicted"/>
<evidence type="ECO:0008006" key="3">
    <source>
        <dbReference type="Google" id="ProtNLM"/>
    </source>
</evidence>
<dbReference type="AlphaFoldDB" id="A0AAW2C5S3"/>
<dbReference type="PANTHER" id="PTHR31286:SF178">
    <property type="entry name" value="DUF4283 DOMAIN-CONTAINING PROTEIN"/>
    <property type="match status" value="1"/>
</dbReference>
<organism evidence="1 2">
    <name type="scientific">Lithocarpus litseifolius</name>
    <dbReference type="NCBI Taxonomy" id="425828"/>
    <lineage>
        <taxon>Eukaryota</taxon>
        <taxon>Viridiplantae</taxon>
        <taxon>Streptophyta</taxon>
        <taxon>Embryophyta</taxon>
        <taxon>Tracheophyta</taxon>
        <taxon>Spermatophyta</taxon>
        <taxon>Magnoliopsida</taxon>
        <taxon>eudicotyledons</taxon>
        <taxon>Gunneridae</taxon>
        <taxon>Pentapetalae</taxon>
        <taxon>rosids</taxon>
        <taxon>fabids</taxon>
        <taxon>Fagales</taxon>
        <taxon>Fagaceae</taxon>
        <taxon>Lithocarpus</taxon>
    </lineage>
</organism>
<dbReference type="Proteomes" id="UP001459277">
    <property type="component" value="Unassembled WGS sequence"/>
</dbReference>
<dbReference type="EMBL" id="JAZDWU010000008">
    <property type="protein sequence ID" value="KAK9993575.1"/>
    <property type="molecule type" value="Genomic_DNA"/>
</dbReference>
<accession>A0AAW2C5S3</accession>
<reference evidence="1 2" key="1">
    <citation type="submission" date="2024-01" db="EMBL/GenBank/DDBJ databases">
        <title>A telomere-to-telomere, gap-free genome of sweet tea (Lithocarpus litseifolius).</title>
        <authorList>
            <person name="Zhou J."/>
        </authorList>
    </citation>
    <scope>NUCLEOTIDE SEQUENCE [LARGE SCALE GENOMIC DNA]</scope>
    <source>
        <strain evidence="1">Zhou-2022a</strain>
        <tissue evidence="1">Leaf</tissue>
    </source>
</reference>
<evidence type="ECO:0000313" key="2">
    <source>
        <dbReference type="Proteomes" id="UP001459277"/>
    </source>
</evidence>
<gene>
    <name evidence="1" type="ORF">SO802_023278</name>
</gene>
<dbReference type="PANTHER" id="PTHR31286">
    <property type="entry name" value="GLYCINE-RICH CELL WALL STRUCTURAL PROTEIN 1.8-LIKE"/>
    <property type="match status" value="1"/>
</dbReference>